<evidence type="ECO:0000256" key="5">
    <source>
        <dbReference type="ARBA" id="ARBA00022692"/>
    </source>
</evidence>
<feature type="transmembrane region" description="Helical" evidence="8">
    <location>
        <begin position="199"/>
        <end position="226"/>
    </location>
</feature>
<feature type="transmembrane region" description="Helical" evidence="8">
    <location>
        <begin position="246"/>
        <end position="271"/>
    </location>
</feature>
<keyword evidence="2 8" id="KW-0813">Transport</keyword>
<feature type="transmembrane region" description="Helical" evidence="8">
    <location>
        <begin position="108"/>
        <end position="130"/>
    </location>
</feature>
<feature type="domain" description="ABC transmembrane type-1" evidence="9">
    <location>
        <begin position="72"/>
        <end position="267"/>
    </location>
</feature>
<evidence type="ECO:0000256" key="2">
    <source>
        <dbReference type="ARBA" id="ARBA00022448"/>
    </source>
</evidence>
<evidence type="ECO:0000313" key="10">
    <source>
        <dbReference type="EMBL" id="MCP2161146.1"/>
    </source>
</evidence>
<dbReference type="PANTHER" id="PTHR43357">
    <property type="entry name" value="INNER MEMBRANE ABC TRANSPORTER PERMEASE PROTEIN YDCV"/>
    <property type="match status" value="1"/>
</dbReference>
<keyword evidence="7 8" id="KW-0472">Membrane</keyword>
<comment type="similarity">
    <text evidence="8">Belongs to the binding-protein-dependent transport system permease family.</text>
</comment>
<reference evidence="10 11" key="1">
    <citation type="submission" date="2022-06" db="EMBL/GenBank/DDBJ databases">
        <title>Genomic Encyclopedia of Archaeal and Bacterial Type Strains, Phase II (KMG-II): from individual species to whole genera.</title>
        <authorList>
            <person name="Goeker M."/>
        </authorList>
    </citation>
    <scope>NUCLEOTIDE SEQUENCE [LARGE SCALE GENOMIC DNA]</scope>
    <source>
        <strain evidence="10 11">DSM 45037</strain>
    </source>
</reference>
<evidence type="ECO:0000313" key="11">
    <source>
        <dbReference type="Proteomes" id="UP001205740"/>
    </source>
</evidence>
<feature type="transmembrane region" description="Helical" evidence="8">
    <location>
        <begin position="351"/>
        <end position="372"/>
    </location>
</feature>
<dbReference type="CDD" id="cd06261">
    <property type="entry name" value="TM_PBP2"/>
    <property type="match status" value="2"/>
</dbReference>
<evidence type="ECO:0000256" key="6">
    <source>
        <dbReference type="ARBA" id="ARBA00022989"/>
    </source>
</evidence>
<sequence length="551" mass="56162">MITRAVVHGRGGMAAGRPRGARPATLLFVVPVAFLAVFFVWPVVALVHRALTSSDGTGLVALLDRTDAWGLLGFTLAQAAASTVLTLVVAAPLVWLVTVVPRWASTPLMVMVTVPFVLPTVVVGIAFRALLSPGGPLGGLGLDGSVASILAAHAFLNVAVVVRVIGAAWRALDPRAEQAARTLGASGPRAFLTVVAPRLLLPAVSAASLVFLFCATSFGVVVILGGGRLQTLETAVYTQAIGYFDIPAAVALSLLQIVVVVVAVVLTRLLAPPTQAVVGRTRPRVVVTPARRTCAVAAAMWGAVILVGPLLVVAVRSVRPTAGGTWTLEGYRALAVPVNGETPLDTLRSSVVSAAWATVLAVVVGLLAAMALQRSRGPVHAIASGLTLLPLGVSAVTVGFGYLVVLAALPPAVAASPVVVPAVQAVVAAPVVVRIIAPALAAVPDTLRAAAAGLGAGPWRVWRTVDLPAIWRSLGVAVGFAFVIALGEFGATGFVARPGTTTLPVLIGSALNRPGAEYLATAMAASMLLILTTAVVVVLMESIRGVEGSEF</sequence>
<name>A0ABT1H1X4_9NOCA</name>
<dbReference type="SUPFAM" id="SSF161098">
    <property type="entry name" value="MetI-like"/>
    <property type="match status" value="2"/>
</dbReference>
<accession>A0ABT1H1X4</accession>
<dbReference type="InterPro" id="IPR000515">
    <property type="entry name" value="MetI-like"/>
</dbReference>
<evidence type="ECO:0000256" key="4">
    <source>
        <dbReference type="ARBA" id="ARBA00022519"/>
    </source>
</evidence>
<feature type="domain" description="ABC transmembrane type-1" evidence="9">
    <location>
        <begin position="347"/>
        <end position="540"/>
    </location>
</feature>
<comment type="subcellular location">
    <subcellularLocation>
        <location evidence="1">Cell inner membrane</location>
        <topology evidence="1">Multi-pass membrane protein</topology>
    </subcellularLocation>
    <subcellularLocation>
        <location evidence="8">Cell membrane</location>
        <topology evidence="8">Multi-pass membrane protein</topology>
    </subcellularLocation>
</comment>
<keyword evidence="5 8" id="KW-0812">Transmembrane</keyword>
<dbReference type="Gene3D" id="1.10.3720.10">
    <property type="entry name" value="MetI-like"/>
    <property type="match status" value="2"/>
</dbReference>
<feature type="transmembrane region" description="Helical" evidence="8">
    <location>
        <begin position="292"/>
        <end position="315"/>
    </location>
</feature>
<dbReference type="Proteomes" id="UP001205740">
    <property type="component" value="Unassembled WGS sequence"/>
</dbReference>
<dbReference type="PANTHER" id="PTHR43357:SF4">
    <property type="entry name" value="INNER MEMBRANE ABC TRANSPORTER PERMEASE PROTEIN YDCV"/>
    <property type="match status" value="1"/>
</dbReference>
<feature type="transmembrane region" description="Helical" evidence="8">
    <location>
        <begin position="421"/>
        <end position="443"/>
    </location>
</feature>
<keyword evidence="4" id="KW-0997">Cell inner membrane</keyword>
<feature type="transmembrane region" description="Helical" evidence="8">
    <location>
        <begin position="384"/>
        <end position="409"/>
    </location>
</feature>
<evidence type="ECO:0000256" key="8">
    <source>
        <dbReference type="RuleBase" id="RU363032"/>
    </source>
</evidence>
<dbReference type="EMBL" id="JAMTCG010000004">
    <property type="protein sequence ID" value="MCP2161146.1"/>
    <property type="molecule type" value="Genomic_DNA"/>
</dbReference>
<proteinExistence type="inferred from homology"/>
<feature type="transmembrane region" description="Helical" evidence="8">
    <location>
        <begin position="150"/>
        <end position="172"/>
    </location>
</feature>
<keyword evidence="3" id="KW-1003">Cell membrane</keyword>
<evidence type="ECO:0000256" key="1">
    <source>
        <dbReference type="ARBA" id="ARBA00004429"/>
    </source>
</evidence>
<comment type="caution">
    <text evidence="10">The sequence shown here is derived from an EMBL/GenBank/DDBJ whole genome shotgun (WGS) entry which is preliminary data.</text>
</comment>
<dbReference type="Pfam" id="PF00528">
    <property type="entry name" value="BPD_transp_1"/>
    <property type="match status" value="1"/>
</dbReference>
<dbReference type="PROSITE" id="PS50928">
    <property type="entry name" value="ABC_TM1"/>
    <property type="match status" value="2"/>
</dbReference>
<feature type="transmembrane region" description="Helical" evidence="8">
    <location>
        <begin position="469"/>
        <end position="496"/>
    </location>
</feature>
<protein>
    <submittedName>
        <fullName evidence="10">Thiamine transport system permease protein</fullName>
    </submittedName>
</protein>
<dbReference type="InterPro" id="IPR035906">
    <property type="entry name" value="MetI-like_sf"/>
</dbReference>
<keyword evidence="6 8" id="KW-1133">Transmembrane helix</keyword>
<evidence type="ECO:0000256" key="3">
    <source>
        <dbReference type="ARBA" id="ARBA00022475"/>
    </source>
</evidence>
<keyword evidence="11" id="KW-1185">Reference proteome</keyword>
<gene>
    <name evidence="10" type="ORF">LX12_002341</name>
</gene>
<evidence type="ECO:0000259" key="9">
    <source>
        <dbReference type="PROSITE" id="PS50928"/>
    </source>
</evidence>
<evidence type="ECO:0000256" key="7">
    <source>
        <dbReference type="ARBA" id="ARBA00023136"/>
    </source>
</evidence>
<feature type="transmembrane region" description="Helical" evidence="8">
    <location>
        <begin position="26"/>
        <end position="48"/>
    </location>
</feature>
<feature type="transmembrane region" description="Helical" evidence="8">
    <location>
        <begin position="68"/>
        <end position="96"/>
    </location>
</feature>
<organism evidence="10 11">
    <name type="scientific">Williamsia serinedens</name>
    <dbReference type="NCBI Taxonomy" id="391736"/>
    <lineage>
        <taxon>Bacteria</taxon>
        <taxon>Bacillati</taxon>
        <taxon>Actinomycetota</taxon>
        <taxon>Actinomycetes</taxon>
        <taxon>Mycobacteriales</taxon>
        <taxon>Nocardiaceae</taxon>
        <taxon>Williamsia</taxon>
    </lineage>
</organism>
<feature type="transmembrane region" description="Helical" evidence="8">
    <location>
        <begin position="516"/>
        <end position="539"/>
    </location>
</feature>